<dbReference type="Proteomes" id="UP000050465">
    <property type="component" value="Unassembled WGS sequence"/>
</dbReference>
<reference evidence="1 2" key="1">
    <citation type="submission" date="2015-09" db="EMBL/GenBank/DDBJ databases">
        <title>Identification and resolution of microdiversity through metagenomic sequencing of parallel consortia.</title>
        <authorList>
            <person name="Nelson W.C."/>
            <person name="Romine M.F."/>
            <person name="Lindemann S.R."/>
        </authorList>
    </citation>
    <scope>NUCLEOTIDE SEQUENCE [LARGE SCALE GENOMIC DNA]</scope>
    <source>
        <strain evidence="1">Ana</strain>
    </source>
</reference>
<evidence type="ECO:0000313" key="1">
    <source>
        <dbReference type="EMBL" id="KPQ35421.1"/>
    </source>
</evidence>
<sequence>MLRDTLKQEIDKLSDSQLRRIADFINSVKSQTQQLAQSIPFWQRATPVERAEDFRRWVAQLPKASITLSDEAFDRGNIYD</sequence>
<gene>
    <name evidence="1" type="ORF">HLUCCA11_10690</name>
</gene>
<name>A0A0P7ZQJ6_9CYAN</name>
<dbReference type="EMBL" id="LJZR01000012">
    <property type="protein sequence ID" value="KPQ35421.1"/>
    <property type="molecule type" value="Genomic_DNA"/>
</dbReference>
<dbReference type="STRING" id="1666911.HLUCCA11_10690"/>
<accession>A0A0P7ZQJ6</accession>
<evidence type="ECO:0000313" key="2">
    <source>
        <dbReference type="Proteomes" id="UP000050465"/>
    </source>
</evidence>
<dbReference type="AlphaFoldDB" id="A0A0P7ZQJ6"/>
<organism evidence="1 2">
    <name type="scientific">Phormidesmis priestleyi Ana</name>
    <dbReference type="NCBI Taxonomy" id="1666911"/>
    <lineage>
        <taxon>Bacteria</taxon>
        <taxon>Bacillati</taxon>
        <taxon>Cyanobacteriota</taxon>
        <taxon>Cyanophyceae</taxon>
        <taxon>Leptolyngbyales</taxon>
        <taxon>Leptolyngbyaceae</taxon>
        <taxon>Phormidesmis</taxon>
    </lineage>
</organism>
<comment type="caution">
    <text evidence="1">The sequence shown here is derived from an EMBL/GenBank/DDBJ whole genome shotgun (WGS) entry which is preliminary data.</text>
</comment>
<proteinExistence type="predicted"/>
<protein>
    <submittedName>
        <fullName evidence="1">ATP synthase D chain, mitochondrial (ATP5H)</fullName>
    </submittedName>
</protein>